<dbReference type="EMBL" id="LR796563">
    <property type="protein sequence ID" value="CAB4151893.1"/>
    <property type="molecule type" value="Genomic_DNA"/>
</dbReference>
<reference evidence="1" key="1">
    <citation type="submission" date="2020-04" db="EMBL/GenBank/DDBJ databases">
        <authorList>
            <person name="Chiriac C."/>
            <person name="Salcher M."/>
            <person name="Ghai R."/>
            <person name="Kavagutti S V."/>
        </authorList>
    </citation>
    <scope>NUCLEOTIDE SEQUENCE</scope>
</reference>
<organism evidence="1">
    <name type="scientific">uncultured Caudovirales phage</name>
    <dbReference type="NCBI Taxonomy" id="2100421"/>
    <lineage>
        <taxon>Viruses</taxon>
        <taxon>Duplodnaviria</taxon>
        <taxon>Heunggongvirae</taxon>
        <taxon>Uroviricota</taxon>
        <taxon>Caudoviricetes</taxon>
        <taxon>Peduoviridae</taxon>
        <taxon>Maltschvirus</taxon>
        <taxon>Maltschvirus maltsch</taxon>
    </lineage>
</organism>
<gene>
    <name evidence="1" type="ORF">UFOVP583_40</name>
</gene>
<accession>A0A6J5N3H7</accession>
<name>A0A6J5N3H7_9CAUD</name>
<sequence>MSAAPISPDDIPREVKDGVVAGVLGGLAMVARLLLSTEPVSPGWVIRRVLAAAITAALVGYAIQEHIQSPGLRMGVVGASGYAAPECLDYLMKYIKARGNAEVAKVIKTANGKKKPAKRGRGK</sequence>
<protein>
    <submittedName>
        <fullName evidence="1">Uncharacterized protein</fullName>
    </submittedName>
</protein>
<evidence type="ECO:0000313" key="1">
    <source>
        <dbReference type="EMBL" id="CAB4151893.1"/>
    </source>
</evidence>
<proteinExistence type="predicted"/>